<name>V3ZZC9_LOTGI</name>
<evidence type="ECO:0000259" key="8">
    <source>
        <dbReference type="Pfam" id="PF23188"/>
    </source>
</evidence>
<feature type="transmembrane region" description="Helical" evidence="6">
    <location>
        <begin position="41"/>
        <end position="59"/>
    </location>
</feature>
<gene>
    <name evidence="10" type="ORF">LOTGIDRAFT_124487</name>
</gene>
<dbReference type="Pfam" id="PF23188">
    <property type="entry name" value="THU_Piezo1"/>
    <property type="match status" value="1"/>
</dbReference>
<keyword evidence="4 6" id="KW-1133">Transmembrane helix</keyword>
<evidence type="ECO:0000313" key="11">
    <source>
        <dbReference type="Proteomes" id="UP000030746"/>
    </source>
</evidence>
<reference evidence="10 11" key="1">
    <citation type="journal article" date="2013" name="Nature">
        <title>Insights into bilaterian evolution from three spiralian genomes.</title>
        <authorList>
            <person name="Simakov O."/>
            <person name="Marletaz F."/>
            <person name="Cho S.J."/>
            <person name="Edsinger-Gonzales E."/>
            <person name="Havlak P."/>
            <person name="Hellsten U."/>
            <person name="Kuo D.H."/>
            <person name="Larsson T."/>
            <person name="Lv J."/>
            <person name="Arendt D."/>
            <person name="Savage R."/>
            <person name="Osoegawa K."/>
            <person name="de Jong P."/>
            <person name="Grimwood J."/>
            <person name="Chapman J.A."/>
            <person name="Shapiro H."/>
            <person name="Aerts A."/>
            <person name="Otillar R.P."/>
            <person name="Terry A.Y."/>
            <person name="Boore J.L."/>
            <person name="Grigoriev I.V."/>
            <person name="Lindberg D.R."/>
            <person name="Seaver E.C."/>
            <person name="Weisblat D.A."/>
            <person name="Putnam N.H."/>
            <person name="Rokhsar D.S."/>
        </authorList>
    </citation>
    <scope>NUCLEOTIDE SEQUENCE [LARGE SCALE GENOMIC DNA]</scope>
</reference>
<dbReference type="STRING" id="225164.V3ZZC9"/>
<evidence type="ECO:0000259" key="9">
    <source>
        <dbReference type="Pfam" id="PF24874"/>
    </source>
</evidence>
<accession>V3ZZC9</accession>
<comment type="subcellular location">
    <subcellularLocation>
        <location evidence="1">Membrane</location>
        <topology evidence="1">Multi-pass membrane protein</topology>
    </subcellularLocation>
</comment>
<evidence type="ECO:0000256" key="5">
    <source>
        <dbReference type="ARBA" id="ARBA00023136"/>
    </source>
</evidence>
<keyword evidence="11" id="KW-1185">Reference proteome</keyword>
<feature type="transmembrane region" description="Helical" evidence="6">
    <location>
        <begin position="340"/>
        <end position="360"/>
    </location>
</feature>
<dbReference type="AlphaFoldDB" id="V3ZZC9"/>
<dbReference type="EMBL" id="KB202544">
    <property type="protein sequence ID" value="ESO89782.1"/>
    <property type="molecule type" value="Genomic_DNA"/>
</dbReference>
<protein>
    <submittedName>
        <fullName evidence="10">Uncharacterized protein</fullName>
    </submittedName>
</protein>
<dbReference type="Pfam" id="PF24874">
    <property type="entry name" value="Piezo_THU9_anchor"/>
    <property type="match status" value="1"/>
</dbReference>
<comment type="similarity">
    <text evidence="2">Belongs to the PIEZO (TC 1.A.75) family.</text>
</comment>
<feature type="domain" description="Piezo transmembrane helical unit" evidence="8">
    <location>
        <begin position="1"/>
        <end position="115"/>
    </location>
</feature>
<dbReference type="InterPro" id="IPR031334">
    <property type="entry name" value="Piezo_cap_dom"/>
</dbReference>
<dbReference type="PANTHER" id="PTHR47049:SF2">
    <property type="entry name" value="PIEZO-TYPE MECHANOSENSITIVE ION CHANNEL HOMOLOG"/>
    <property type="match status" value="1"/>
</dbReference>
<dbReference type="OrthoDB" id="303066at2759"/>
<feature type="transmembrane region" description="Helical" evidence="6">
    <location>
        <begin position="233"/>
        <end position="255"/>
    </location>
</feature>
<evidence type="ECO:0000313" key="10">
    <source>
        <dbReference type="EMBL" id="ESO89782.1"/>
    </source>
</evidence>
<dbReference type="InterPro" id="IPR056768">
    <property type="entry name" value="THU_Piezo"/>
</dbReference>
<evidence type="ECO:0000256" key="6">
    <source>
        <dbReference type="SAM" id="Phobius"/>
    </source>
</evidence>
<dbReference type="HOGENOM" id="CLU_000512_1_0_1"/>
<sequence>LLCYFLMILNQMIYACLISLPLPLMVFLWGMLSIPRPSKTFWITVITYTEALVVIKYLFQFSFFPWNDVAFTDDPFWPPRIIGIEQKSNYASLDLVLLLALFIHRSLLKRYGLWRDAGDIEADLARAGERELSPPTSPMRITLSQYACPCHYLCSVQLWALTNPASELVIEKSRFLFYSTNFPHTTFDYHLSIHLTCDYPINDLIFSLQKCLRPIKEFYHQVTESQYVATVDVYAPMFLCDFITFIIVVFGYWAFGPAQTSGGGDVTSYLSENRVPVPFLVMLITQFVLIIVDRALFLRKNVIGKFIFQLILVVVIHIWMFFVLPAVTKRSFYDNVPAQLWYFIKCIYFGLSAYQIRCGYPTRILGNFLTKKYNYLNLFLFKGFLAIPFLLELRALMDWIWTDTTLALGSWLQMEDIYANIFVLKCWRHAEATYPTPRGNKRKAVIKYGVGGLLLFLIIFVIWFPLVLFSFANTVYVPNPPFQCKASVTIAGFQPLLIMNAQNQSIRQLSSSEYDQLQKRYIRNRDASAFLSNYEQEDISVTQLNGTSTALWGISPPSVSALITLLNSQDSMRVEFSLDFSRESTSGASELISHQFTRELDAKTKKQLLNILNDTAGNDKMNITELFPRYMRLSSKGRASDVPSLLEFGNGYSNLSLVLLEDDRLGNLSDFAQWWEADEILLPNDMFNPSPDKQSSSSQLYLLTFNDRRAPAGFSIITGYGIIGLYISLVFVIGRFVRATIFIGVSFRIMFEELPFVDRVLQLCLDIYMVRESNDLRLEEDLFAKLIFLYRSPETLIRWSKFKLE</sequence>
<dbReference type="PANTHER" id="PTHR47049">
    <property type="entry name" value="PIEZO-TYPE MECHANOSENSITIVE ION CHANNEL HOMOLOG"/>
    <property type="match status" value="1"/>
</dbReference>
<dbReference type="OMA" id="VGLHIYL"/>
<feature type="transmembrane region" description="Helical" evidence="6">
    <location>
        <begin position="448"/>
        <end position="472"/>
    </location>
</feature>
<feature type="domain" description="Piezo non-specific cation channel cap" evidence="7">
    <location>
        <begin position="507"/>
        <end position="801"/>
    </location>
</feature>
<feature type="non-terminal residue" evidence="10">
    <location>
        <position position="1"/>
    </location>
</feature>
<feature type="transmembrane region" description="Helical" evidence="6">
    <location>
        <begin position="411"/>
        <end position="427"/>
    </location>
</feature>
<evidence type="ECO:0000256" key="3">
    <source>
        <dbReference type="ARBA" id="ARBA00022692"/>
    </source>
</evidence>
<feature type="transmembrane region" description="Helical" evidence="6">
    <location>
        <begin position="372"/>
        <end position="391"/>
    </location>
</feature>
<feature type="transmembrane region" description="Helical" evidence="6">
    <location>
        <begin position="306"/>
        <end position="328"/>
    </location>
</feature>
<feature type="transmembrane region" description="Helical" evidence="6">
    <location>
        <begin position="12"/>
        <end position="34"/>
    </location>
</feature>
<organism evidence="10 11">
    <name type="scientific">Lottia gigantea</name>
    <name type="common">Giant owl limpet</name>
    <dbReference type="NCBI Taxonomy" id="225164"/>
    <lineage>
        <taxon>Eukaryota</taxon>
        <taxon>Metazoa</taxon>
        <taxon>Spiralia</taxon>
        <taxon>Lophotrochozoa</taxon>
        <taxon>Mollusca</taxon>
        <taxon>Gastropoda</taxon>
        <taxon>Patellogastropoda</taxon>
        <taxon>Lottioidea</taxon>
        <taxon>Lottiidae</taxon>
        <taxon>Lottia</taxon>
    </lineage>
</organism>
<dbReference type="CTD" id="20232368"/>
<keyword evidence="3 6" id="KW-0812">Transmembrane</keyword>
<feature type="transmembrane region" description="Helical" evidence="6">
    <location>
        <begin position="275"/>
        <end position="297"/>
    </location>
</feature>
<dbReference type="InterPro" id="IPR027272">
    <property type="entry name" value="Piezo"/>
</dbReference>
<dbReference type="KEGG" id="lgi:LOTGIDRAFT_124487"/>
<dbReference type="Pfam" id="PF12166">
    <property type="entry name" value="Piezo_cap"/>
    <property type="match status" value="1"/>
</dbReference>
<dbReference type="InterPro" id="IPR056770">
    <property type="entry name" value="Piezo_THU9_anchor"/>
</dbReference>
<proteinExistence type="inferred from homology"/>
<keyword evidence="5 6" id="KW-0472">Membrane</keyword>
<evidence type="ECO:0000256" key="2">
    <source>
        <dbReference type="ARBA" id="ARBA00007821"/>
    </source>
</evidence>
<dbReference type="GeneID" id="20232368"/>
<evidence type="ECO:0000259" key="7">
    <source>
        <dbReference type="Pfam" id="PF12166"/>
    </source>
</evidence>
<evidence type="ECO:0000256" key="1">
    <source>
        <dbReference type="ARBA" id="ARBA00004141"/>
    </source>
</evidence>
<evidence type="ECO:0000256" key="4">
    <source>
        <dbReference type="ARBA" id="ARBA00022989"/>
    </source>
</evidence>
<feature type="transmembrane region" description="Helical" evidence="6">
    <location>
        <begin position="712"/>
        <end position="733"/>
    </location>
</feature>
<dbReference type="Proteomes" id="UP000030746">
    <property type="component" value="Unassembled WGS sequence"/>
</dbReference>
<feature type="domain" description="Piezo THU9 and anchor" evidence="9">
    <location>
        <begin position="231"/>
        <end position="470"/>
    </location>
</feature>
<dbReference type="RefSeq" id="XP_009059569.1">
    <property type="nucleotide sequence ID" value="XM_009061321.1"/>
</dbReference>
<dbReference type="GO" id="GO:0016020">
    <property type="term" value="C:membrane"/>
    <property type="evidence" value="ECO:0007669"/>
    <property type="project" value="UniProtKB-SubCell"/>
</dbReference>
<dbReference type="GO" id="GO:0008381">
    <property type="term" value="F:mechanosensitive monoatomic ion channel activity"/>
    <property type="evidence" value="ECO:0007669"/>
    <property type="project" value="InterPro"/>
</dbReference>